<keyword evidence="2" id="KW-0614">Plasmid</keyword>
<dbReference type="AlphaFoldDB" id="A0A1Z4M2P2"/>
<reference evidence="2 3" key="1">
    <citation type="submission" date="2017-06" db="EMBL/GenBank/DDBJ databases">
        <title>Genome sequencing of cyanobaciteial culture collection at National Institute for Environmental Studies (NIES).</title>
        <authorList>
            <person name="Hirose Y."/>
            <person name="Shimura Y."/>
            <person name="Fujisawa T."/>
            <person name="Nakamura Y."/>
            <person name="Kawachi M."/>
        </authorList>
    </citation>
    <scope>NUCLEOTIDE SEQUENCE [LARGE SCALE GENOMIC DNA]</scope>
    <source>
        <strain evidence="2 3">NIES-267</strain>
        <plasmid evidence="3">Plasmid1 dna</plasmid>
    </source>
</reference>
<dbReference type="EMBL" id="AP018228">
    <property type="protein sequence ID" value="BAY87737.1"/>
    <property type="molecule type" value="Genomic_DNA"/>
</dbReference>
<protein>
    <submittedName>
        <fullName evidence="2">TetR family transcriptional regulator</fullName>
    </submittedName>
</protein>
<geneLocation type="plasmid" evidence="3">
    <name>Plasmid1 dna</name>
</geneLocation>
<organism evidence="2 3">
    <name type="scientific">Calothrix parasitica NIES-267</name>
    <dbReference type="NCBI Taxonomy" id="1973488"/>
    <lineage>
        <taxon>Bacteria</taxon>
        <taxon>Bacillati</taxon>
        <taxon>Cyanobacteriota</taxon>
        <taxon>Cyanophyceae</taxon>
        <taxon>Nostocales</taxon>
        <taxon>Calotrichaceae</taxon>
        <taxon>Calothrix</taxon>
    </lineage>
</organism>
<evidence type="ECO:0000313" key="3">
    <source>
        <dbReference type="Proteomes" id="UP000218418"/>
    </source>
</evidence>
<feature type="domain" description="TniQ" evidence="1">
    <location>
        <begin position="56"/>
        <end position="96"/>
    </location>
</feature>
<evidence type="ECO:0000259" key="1">
    <source>
        <dbReference type="Pfam" id="PF06527"/>
    </source>
</evidence>
<dbReference type="Pfam" id="PF06527">
    <property type="entry name" value="TniQ"/>
    <property type="match status" value="1"/>
</dbReference>
<accession>A0A1Z4M2P2</accession>
<dbReference type="InterPro" id="IPR009492">
    <property type="entry name" value="TniQ"/>
</dbReference>
<gene>
    <name evidence="2" type="ORF">NIES267_72610</name>
</gene>
<evidence type="ECO:0000313" key="2">
    <source>
        <dbReference type="EMBL" id="BAY87737.1"/>
    </source>
</evidence>
<proteinExistence type="predicted"/>
<dbReference type="Proteomes" id="UP000218418">
    <property type="component" value="Plasmid plasmid1"/>
</dbReference>
<sequence>MQDLSKQAFESWLGKTQHVDTVVQVLKKLTDCPDIPYLTLLPMRSWYLNLSHIFCSEQRWCAACYQDSKEAGLPIYNPLLWALKPVTVCPYHQRYLQLNCLCCGGSQTFFNTKDKKTGYCRICGAWLGRFVDPPVEPKGNQFDWDLWLAQAIGKILAAMPQKTKLTANNHKPIAVYKYKPSLTAFLRKCYKLKINPVDGLEFLGIIRSTTS</sequence>
<keyword evidence="3" id="KW-1185">Reference proteome</keyword>
<dbReference type="OrthoDB" id="7029747at2"/>
<name>A0A1Z4M2P2_9CYAN</name>